<dbReference type="Proteomes" id="UP001152562">
    <property type="component" value="Unassembled WGS sequence"/>
</dbReference>
<dbReference type="InterPro" id="IPR001680">
    <property type="entry name" value="WD40_rpt"/>
</dbReference>
<evidence type="ECO:0000256" key="2">
    <source>
        <dbReference type="ARBA" id="ARBA00022574"/>
    </source>
</evidence>
<feature type="repeat" description="WD" evidence="7">
    <location>
        <begin position="539"/>
        <end position="563"/>
    </location>
</feature>
<evidence type="ECO:0000256" key="7">
    <source>
        <dbReference type="PROSITE-ProRule" id="PRU00221"/>
    </source>
</evidence>
<feature type="repeat" description="WD" evidence="7">
    <location>
        <begin position="476"/>
        <end position="517"/>
    </location>
</feature>
<dbReference type="FunFam" id="2.130.10.10:FF:002234">
    <property type="entry name" value="F-box-like/WD repeat-containing protein TBL1XR1"/>
    <property type="match status" value="1"/>
</dbReference>
<keyword evidence="4" id="KW-0833">Ubl conjugation pathway</keyword>
<dbReference type="CDD" id="cd00200">
    <property type="entry name" value="WD40"/>
    <property type="match status" value="1"/>
</dbReference>
<feature type="repeat" description="WD" evidence="7">
    <location>
        <begin position="749"/>
        <end position="790"/>
    </location>
</feature>
<evidence type="ECO:0000256" key="4">
    <source>
        <dbReference type="ARBA" id="ARBA00022786"/>
    </source>
</evidence>
<evidence type="ECO:0000313" key="10">
    <source>
        <dbReference type="Proteomes" id="UP001152562"/>
    </source>
</evidence>
<name>A0A9P0TYW1_PIEBR</name>
<comment type="caution">
    <text evidence="9">The sequence shown here is derived from an EMBL/GenBank/DDBJ whole genome shotgun (WGS) entry which is preliminary data.</text>
</comment>
<protein>
    <recommendedName>
        <fullName evidence="11">WD repeat-containing protein 55 homolog</fullName>
    </recommendedName>
</protein>
<evidence type="ECO:0000256" key="8">
    <source>
        <dbReference type="SAM" id="MobiDB-lite"/>
    </source>
</evidence>
<evidence type="ECO:0000256" key="1">
    <source>
        <dbReference type="ARBA" id="ARBA00004123"/>
    </source>
</evidence>
<dbReference type="PROSITE" id="PS00678">
    <property type="entry name" value="WD_REPEATS_1"/>
    <property type="match status" value="2"/>
</dbReference>
<feature type="region of interest" description="Disordered" evidence="8">
    <location>
        <begin position="445"/>
        <end position="466"/>
    </location>
</feature>
<feature type="repeat" description="WD" evidence="7">
    <location>
        <begin position="698"/>
        <end position="748"/>
    </location>
</feature>
<keyword evidence="2 7" id="KW-0853">WD repeat</keyword>
<evidence type="ECO:0000256" key="6">
    <source>
        <dbReference type="ARBA" id="ARBA00025741"/>
    </source>
</evidence>
<evidence type="ECO:0008006" key="11">
    <source>
        <dbReference type="Google" id="ProtNLM"/>
    </source>
</evidence>
<dbReference type="SMART" id="SM00320">
    <property type="entry name" value="WD40"/>
    <property type="match status" value="8"/>
</dbReference>
<keyword evidence="10" id="KW-1185">Reference proteome</keyword>
<dbReference type="InterPro" id="IPR036322">
    <property type="entry name" value="WD40_repeat_dom_sf"/>
</dbReference>
<feature type="repeat" description="WD" evidence="7">
    <location>
        <begin position="656"/>
        <end position="697"/>
    </location>
</feature>
<evidence type="ECO:0000256" key="5">
    <source>
        <dbReference type="ARBA" id="ARBA00023242"/>
    </source>
</evidence>
<dbReference type="Gene3D" id="2.130.10.10">
    <property type="entry name" value="YVTN repeat-like/Quinoprotein amine dehydrogenase"/>
    <property type="match status" value="1"/>
</dbReference>
<dbReference type="InterPro" id="IPR045183">
    <property type="entry name" value="Ebi-like"/>
</dbReference>
<dbReference type="SUPFAM" id="SSF50978">
    <property type="entry name" value="WD40 repeat-like"/>
    <property type="match status" value="1"/>
</dbReference>
<dbReference type="InterPro" id="IPR020472">
    <property type="entry name" value="WD40_PAC1"/>
</dbReference>
<dbReference type="InterPro" id="IPR019775">
    <property type="entry name" value="WD40_repeat_CS"/>
</dbReference>
<reference evidence="9" key="1">
    <citation type="submission" date="2022-05" db="EMBL/GenBank/DDBJ databases">
        <authorList>
            <person name="Okamura Y."/>
        </authorList>
    </citation>
    <scope>NUCLEOTIDE SEQUENCE</scope>
</reference>
<dbReference type="PANTHER" id="PTHR22846:SF2">
    <property type="entry name" value="F-BOX-LIKE_WD REPEAT-CONTAINING PROTEIN EBI"/>
    <property type="match status" value="1"/>
</dbReference>
<evidence type="ECO:0000256" key="3">
    <source>
        <dbReference type="ARBA" id="ARBA00022737"/>
    </source>
</evidence>
<dbReference type="PRINTS" id="PR00320">
    <property type="entry name" value="GPROTEINBRPT"/>
</dbReference>
<dbReference type="GO" id="GO:0000118">
    <property type="term" value="C:histone deacetylase complex"/>
    <property type="evidence" value="ECO:0007669"/>
    <property type="project" value="TreeGrafter"/>
</dbReference>
<evidence type="ECO:0000313" key="9">
    <source>
        <dbReference type="EMBL" id="CAH4038762.1"/>
    </source>
</evidence>
<accession>A0A9P0TYW1</accession>
<dbReference type="GO" id="GO:0003714">
    <property type="term" value="F:transcription corepressor activity"/>
    <property type="evidence" value="ECO:0007669"/>
    <property type="project" value="InterPro"/>
</dbReference>
<feature type="repeat" description="WD" evidence="7">
    <location>
        <begin position="573"/>
        <end position="614"/>
    </location>
</feature>
<proteinExistence type="inferred from homology"/>
<dbReference type="Pfam" id="PF00400">
    <property type="entry name" value="WD40"/>
    <property type="match status" value="7"/>
</dbReference>
<dbReference type="PROSITE" id="PS50082">
    <property type="entry name" value="WD_REPEATS_2"/>
    <property type="match status" value="6"/>
</dbReference>
<gene>
    <name evidence="9" type="ORF">PIBRA_LOCUS14264</name>
</gene>
<comment type="similarity">
    <text evidence="6">Belongs to the WD repeat EBI family.</text>
</comment>
<organism evidence="9 10">
    <name type="scientific">Pieris brassicae</name>
    <name type="common">White butterfly</name>
    <name type="synonym">Large white butterfly</name>
    <dbReference type="NCBI Taxonomy" id="7116"/>
    <lineage>
        <taxon>Eukaryota</taxon>
        <taxon>Metazoa</taxon>
        <taxon>Ecdysozoa</taxon>
        <taxon>Arthropoda</taxon>
        <taxon>Hexapoda</taxon>
        <taxon>Insecta</taxon>
        <taxon>Pterygota</taxon>
        <taxon>Neoptera</taxon>
        <taxon>Endopterygota</taxon>
        <taxon>Lepidoptera</taxon>
        <taxon>Glossata</taxon>
        <taxon>Ditrysia</taxon>
        <taxon>Papilionoidea</taxon>
        <taxon>Pieridae</taxon>
        <taxon>Pierinae</taxon>
        <taxon>Pieris</taxon>
    </lineage>
</organism>
<feature type="region of interest" description="Disordered" evidence="8">
    <location>
        <begin position="228"/>
        <end position="247"/>
    </location>
</feature>
<dbReference type="AlphaFoldDB" id="A0A9P0TYW1"/>
<sequence>MSMKEQEPVPGENSFPLGTLRILEEKISSCVVPVLPEQELECLLIAATELAAKGEDANNPGCQRFYNDALTLSFTKILTDDAVSSWNINIQECVRSNCEKLVKLCAMKLDDPRFLNLLSMALNPYNKYHTFNATRTCEGLTTSSPDNGQEIEVYAKSQDHRSPKGWLVHLINVFGQAGGFAKIRERFEIIMGFKSAELTTSVDEEDFINEITDCEDLKVDVTDSMISSIEGSMSSPSDQPSSLEMSTSGESKVGAVWQLLKPLGLCHDLLTPHTVTVYLLPVLKASRHQPTYGAGYRVRMPPHEDNCDKGEQDVCCVNAGVSLLRRRIIIPITSSYLGYDSLLLSLGRIHDTKIHGQLYLRRKPGWQRECIPAFQESRSDEEIKRGARGIEARNYHSLLKSFETRLTESLSLIDSITPDIVVARQQARIAEKQANEEEVPTCTALTTTGGAENPRAPKSMETDQSMEIPPSKATVLIGHEAEVFVCAWNPSTDLLASISGDSTARIWDMSDNPTTIPNHLILKHCIQREEAEVPSNKDITSLDWNCDGTLLATGSYDGYARIWTTDGKLVSTLAEHKGPIFALKWNKRGNYILSAGVDSTTIVWDAASGQCAEQFHFHKAPALDVDWQTDTSFASCSTDQTIQVCNLNVDKPIKSFLGHTNEVNSIKWDPQGQLLASCSDDSTLKIWSMERDTCVHDLKAHSKEIYTIKWSPTGPETQNPNMNLILASASFDSTVRLWDPEIGACVHTLTKHMEPVYSIAFSPDGKFLASGSFDKWIHIWSTQTGSLVHSYKGTGGIFAVSWNSRGTKVGASGNDGTVFVLDLCNL</sequence>
<dbReference type="InterPro" id="IPR015943">
    <property type="entry name" value="WD40/YVTN_repeat-like_dom_sf"/>
</dbReference>
<keyword evidence="3" id="KW-0677">Repeat</keyword>
<dbReference type="GO" id="GO:0006357">
    <property type="term" value="P:regulation of transcription by RNA polymerase II"/>
    <property type="evidence" value="ECO:0007669"/>
    <property type="project" value="TreeGrafter"/>
</dbReference>
<comment type="subcellular location">
    <subcellularLocation>
        <location evidence="1">Nucleus</location>
    </subcellularLocation>
</comment>
<keyword evidence="5" id="KW-0539">Nucleus</keyword>
<feature type="compositionally biased region" description="Low complexity" evidence="8">
    <location>
        <begin position="228"/>
        <end position="246"/>
    </location>
</feature>
<dbReference type="PROSITE" id="PS50294">
    <property type="entry name" value="WD_REPEATS_REGION"/>
    <property type="match status" value="5"/>
</dbReference>
<dbReference type="PANTHER" id="PTHR22846">
    <property type="entry name" value="WD40 REPEAT PROTEIN"/>
    <property type="match status" value="1"/>
</dbReference>
<dbReference type="EMBL" id="CALOZG010000087">
    <property type="protein sequence ID" value="CAH4038762.1"/>
    <property type="molecule type" value="Genomic_DNA"/>
</dbReference>